<protein>
    <submittedName>
        <fullName evidence="3">Uncharacterized protein</fullName>
    </submittedName>
</protein>
<feature type="chain" id="PRO_5030504472" evidence="2">
    <location>
        <begin position="24"/>
        <end position="179"/>
    </location>
</feature>
<sequence>MKSSKFLTVCNTLCMAVGGLLRASETCDRKVNGSAGPAGDTVGGDGGDALRPGLGVPGAAGSLGGRASGSGRGGLTSAGAKRIADPAAMSAGAATSCHAARPTASATGTGAVGGEAEGSLDAGRGGGGRGCVWRPVLPAPPSAATAAAAALAAATAASADLGDAAEPAAASASVTVQAR</sequence>
<feature type="region of interest" description="Disordered" evidence="1">
    <location>
        <begin position="31"/>
        <end position="78"/>
    </location>
</feature>
<evidence type="ECO:0000256" key="1">
    <source>
        <dbReference type="SAM" id="MobiDB-lite"/>
    </source>
</evidence>
<proteinExistence type="predicted"/>
<feature type="region of interest" description="Disordered" evidence="1">
    <location>
        <begin position="103"/>
        <end position="126"/>
    </location>
</feature>
<reference evidence="3" key="1">
    <citation type="submission" date="2021-01" db="EMBL/GenBank/DDBJ databases">
        <authorList>
            <person name="Corre E."/>
            <person name="Pelletier E."/>
            <person name="Niang G."/>
            <person name="Scheremetjew M."/>
            <person name="Finn R."/>
            <person name="Kale V."/>
            <person name="Holt S."/>
            <person name="Cochrane G."/>
            <person name="Meng A."/>
            <person name="Brown T."/>
            <person name="Cohen L."/>
        </authorList>
    </citation>
    <scope>NUCLEOTIDE SEQUENCE</scope>
    <source>
        <strain evidence="3">CCMP3105</strain>
    </source>
</reference>
<dbReference type="AlphaFoldDB" id="A0A7S4VD53"/>
<evidence type="ECO:0000256" key="2">
    <source>
        <dbReference type="SAM" id="SignalP"/>
    </source>
</evidence>
<accession>A0A7S4VD53</accession>
<gene>
    <name evidence="3" type="ORF">AMON00008_LOCUS46898</name>
</gene>
<feature type="signal peptide" evidence="2">
    <location>
        <begin position="1"/>
        <end position="23"/>
    </location>
</feature>
<name>A0A7S4VD53_9DINO</name>
<feature type="compositionally biased region" description="Gly residues" evidence="1">
    <location>
        <begin position="55"/>
        <end position="76"/>
    </location>
</feature>
<evidence type="ECO:0000313" key="3">
    <source>
        <dbReference type="EMBL" id="CAE4638566.1"/>
    </source>
</evidence>
<keyword evidence="2" id="KW-0732">Signal</keyword>
<dbReference type="EMBL" id="HBNR01066388">
    <property type="protein sequence ID" value="CAE4638566.1"/>
    <property type="molecule type" value="Transcribed_RNA"/>
</dbReference>
<organism evidence="3">
    <name type="scientific">Alexandrium monilatum</name>
    <dbReference type="NCBI Taxonomy" id="311494"/>
    <lineage>
        <taxon>Eukaryota</taxon>
        <taxon>Sar</taxon>
        <taxon>Alveolata</taxon>
        <taxon>Dinophyceae</taxon>
        <taxon>Gonyaulacales</taxon>
        <taxon>Pyrocystaceae</taxon>
        <taxon>Alexandrium</taxon>
    </lineage>
</organism>